<protein>
    <submittedName>
        <fullName evidence="2">Uncharacterized protein</fullName>
    </submittedName>
</protein>
<sequence length="305" mass="33038">MQEEVLQQLAYHFPRARHGSPAGKPTPRRRQGVLAARQPAAATSPDAPSNPGAATVESRAPSTPAKPSRYTNYYVGAQDSPVAPKARTVPPVGGPPIAPGLIEQNLIAVPESPGAAPYSDFESDLDTKDDKVEAPHIDVINKPFPRCMRQQIARKPWRAGEAIYRAGHVLNLAFSNVSQVRSAATPNLVLGICPTVPTGRGFEFPSEDKGSWAKLTGTYRGQFYSDTAVFARLRNREGQESAAKPFDFNPRGLFPPGRFNPRSAGFSPVAARTDGAAGRYGRYSRMHAATWTLNPEDEEQFFAVA</sequence>
<proteinExistence type="predicted"/>
<dbReference type="AlphaFoldDB" id="A0AAD5RNB5"/>
<gene>
    <name evidence="2" type="ORF">MKZ38_002926</name>
</gene>
<dbReference type="EMBL" id="JAKWBI020000191">
    <property type="protein sequence ID" value="KAJ2899675.1"/>
    <property type="molecule type" value="Genomic_DNA"/>
</dbReference>
<feature type="region of interest" description="Disordered" evidence="1">
    <location>
        <begin position="1"/>
        <end position="71"/>
    </location>
</feature>
<reference evidence="2" key="1">
    <citation type="submission" date="2022-07" db="EMBL/GenBank/DDBJ databases">
        <title>Draft genome sequence of Zalerion maritima ATCC 34329, a (micro)plastics degrading marine fungus.</title>
        <authorList>
            <person name="Paco A."/>
            <person name="Goncalves M.F.M."/>
            <person name="Rocha-Santos T.A.P."/>
            <person name="Alves A."/>
        </authorList>
    </citation>
    <scope>NUCLEOTIDE SEQUENCE</scope>
    <source>
        <strain evidence="2">ATCC 34329</strain>
    </source>
</reference>
<evidence type="ECO:0000313" key="3">
    <source>
        <dbReference type="Proteomes" id="UP001201980"/>
    </source>
</evidence>
<organism evidence="2 3">
    <name type="scientific">Zalerion maritima</name>
    <dbReference type="NCBI Taxonomy" id="339359"/>
    <lineage>
        <taxon>Eukaryota</taxon>
        <taxon>Fungi</taxon>
        <taxon>Dikarya</taxon>
        <taxon>Ascomycota</taxon>
        <taxon>Pezizomycotina</taxon>
        <taxon>Sordariomycetes</taxon>
        <taxon>Lulworthiomycetidae</taxon>
        <taxon>Lulworthiales</taxon>
        <taxon>Lulworthiaceae</taxon>
        <taxon>Zalerion</taxon>
    </lineage>
</organism>
<comment type="caution">
    <text evidence="2">The sequence shown here is derived from an EMBL/GenBank/DDBJ whole genome shotgun (WGS) entry which is preliminary data.</text>
</comment>
<accession>A0AAD5RNB5</accession>
<dbReference type="Proteomes" id="UP001201980">
    <property type="component" value="Unassembled WGS sequence"/>
</dbReference>
<evidence type="ECO:0000313" key="2">
    <source>
        <dbReference type="EMBL" id="KAJ2899675.1"/>
    </source>
</evidence>
<keyword evidence="3" id="KW-1185">Reference proteome</keyword>
<name>A0AAD5RNB5_9PEZI</name>
<evidence type="ECO:0000256" key="1">
    <source>
        <dbReference type="SAM" id="MobiDB-lite"/>
    </source>
</evidence>